<reference evidence="11 12" key="1">
    <citation type="submission" date="2014-04" db="EMBL/GenBank/DDBJ databases">
        <authorList>
            <consortium name="DOE Joint Genome Institute"/>
            <person name="Kuo A."/>
            <person name="Girlanda M."/>
            <person name="Perotto S."/>
            <person name="Kohler A."/>
            <person name="Nagy L.G."/>
            <person name="Floudas D."/>
            <person name="Copeland A."/>
            <person name="Barry K.W."/>
            <person name="Cichocki N."/>
            <person name="Veneault-Fourrey C."/>
            <person name="LaButti K."/>
            <person name="Lindquist E.A."/>
            <person name="Lipzen A."/>
            <person name="Lundell T."/>
            <person name="Morin E."/>
            <person name="Murat C."/>
            <person name="Sun H."/>
            <person name="Tunlid A."/>
            <person name="Henrissat B."/>
            <person name="Grigoriev I.V."/>
            <person name="Hibbett D.S."/>
            <person name="Martin F."/>
            <person name="Nordberg H.P."/>
            <person name="Cantor M.N."/>
            <person name="Hua S.X."/>
        </authorList>
    </citation>
    <scope>NUCLEOTIDE SEQUENCE [LARGE SCALE GENOMIC DNA]</scope>
    <source>
        <strain evidence="11 12">MUT 4182</strain>
    </source>
</reference>
<dbReference type="InterPro" id="IPR050131">
    <property type="entry name" value="Peptidase_S8_subtilisin-like"/>
</dbReference>
<dbReference type="InterPro" id="IPR010435">
    <property type="entry name" value="C5a/SBT2-like_Fn3"/>
</dbReference>
<evidence type="ECO:0000256" key="4">
    <source>
        <dbReference type="ARBA" id="ARBA00022801"/>
    </source>
</evidence>
<keyword evidence="4 7" id="KW-0378">Hydrolase</keyword>
<dbReference type="InterPro" id="IPR036852">
    <property type="entry name" value="Peptidase_S8/S53_dom_sf"/>
</dbReference>
<evidence type="ECO:0000259" key="9">
    <source>
        <dbReference type="Pfam" id="PF00082"/>
    </source>
</evidence>
<evidence type="ECO:0000256" key="2">
    <source>
        <dbReference type="ARBA" id="ARBA00022670"/>
    </source>
</evidence>
<keyword evidence="2 7" id="KW-0645">Protease</keyword>
<evidence type="ECO:0000256" key="8">
    <source>
        <dbReference type="SAM" id="SignalP"/>
    </source>
</evidence>
<feature type="signal peptide" evidence="8">
    <location>
        <begin position="1"/>
        <end position="18"/>
    </location>
</feature>
<dbReference type="GO" id="GO:0016020">
    <property type="term" value="C:membrane"/>
    <property type="evidence" value="ECO:0007669"/>
    <property type="project" value="InterPro"/>
</dbReference>
<dbReference type="PROSITE" id="PS51892">
    <property type="entry name" value="SUBTILASE"/>
    <property type="match status" value="1"/>
</dbReference>
<dbReference type="Pfam" id="PF00082">
    <property type="entry name" value="Peptidase_S8"/>
    <property type="match status" value="1"/>
</dbReference>
<dbReference type="Pfam" id="PF06280">
    <property type="entry name" value="fn3_5"/>
    <property type="match status" value="1"/>
</dbReference>
<dbReference type="OrthoDB" id="3229693at2759"/>
<dbReference type="Proteomes" id="UP000054248">
    <property type="component" value="Unassembled WGS sequence"/>
</dbReference>
<organism evidence="11 12">
    <name type="scientific">Tulasnella calospora MUT 4182</name>
    <dbReference type="NCBI Taxonomy" id="1051891"/>
    <lineage>
        <taxon>Eukaryota</taxon>
        <taxon>Fungi</taxon>
        <taxon>Dikarya</taxon>
        <taxon>Basidiomycota</taxon>
        <taxon>Agaricomycotina</taxon>
        <taxon>Agaricomycetes</taxon>
        <taxon>Cantharellales</taxon>
        <taxon>Tulasnellaceae</taxon>
        <taxon>Tulasnella</taxon>
    </lineage>
</organism>
<dbReference type="Gene3D" id="3.40.50.200">
    <property type="entry name" value="Peptidase S8/S53 domain"/>
    <property type="match status" value="2"/>
</dbReference>
<feature type="chain" id="PRO_5002168504" description="Peptidase S8/S53 domain-containing protein" evidence="8">
    <location>
        <begin position="19"/>
        <end position="772"/>
    </location>
</feature>
<gene>
    <name evidence="11" type="ORF">M407DRAFT_33880</name>
</gene>
<dbReference type="PROSITE" id="PS00138">
    <property type="entry name" value="SUBTILASE_SER"/>
    <property type="match status" value="1"/>
</dbReference>
<evidence type="ECO:0000259" key="10">
    <source>
        <dbReference type="Pfam" id="PF06280"/>
    </source>
</evidence>
<comment type="similarity">
    <text evidence="1 6 7">Belongs to the peptidase S8 family.</text>
</comment>
<dbReference type="Gene3D" id="3.50.30.30">
    <property type="match status" value="1"/>
</dbReference>
<dbReference type="GO" id="GO:0005615">
    <property type="term" value="C:extracellular space"/>
    <property type="evidence" value="ECO:0007669"/>
    <property type="project" value="TreeGrafter"/>
</dbReference>
<evidence type="ECO:0000256" key="6">
    <source>
        <dbReference type="PROSITE-ProRule" id="PRU01240"/>
    </source>
</evidence>
<keyword evidence="5 7" id="KW-0720">Serine protease</keyword>
<evidence type="ECO:0000256" key="5">
    <source>
        <dbReference type="ARBA" id="ARBA00022825"/>
    </source>
</evidence>
<dbReference type="InterPro" id="IPR000209">
    <property type="entry name" value="Peptidase_S8/S53_dom"/>
</dbReference>
<evidence type="ECO:0000256" key="3">
    <source>
        <dbReference type="ARBA" id="ARBA00022729"/>
    </source>
</evidence>
<accession>A0A0C3Q289</accession>
<dbReference type="InterPro" id="IPR023828">
    <property type="entry name" value="Peptidase_S8_Ser-AS"/>
</dbReference>
<name>A0A0C3Q289_9AGAM</name>
<reference evidence="12" key="2">
    <citation type="submission" date="2015-01" db="EMBL/GenBank/DDBJ databases">
        <title>Evolutionary Origins and Diversification of the Mycorrhizal Mutualists.</title>
        <authorList>
            <consortium name="DOE Joint Genome Institute"/>
            <consortium name="Mycorrhizal Genomics Consortium"/>
            <person name="Kohler A."/>
            <person name="Kuo A."/>
            <person name="Nagy L.G."/>
            <person name="Floudas D."/>
            <person name="Copeland A."/>
            <person name="Barry K.W."/>
            <person name="Cichocki N."/>
            <person name="Veneault-Fourrey C."/>
            <person name="LaButti K."/>
            <person name="Lindquist E.A."/>
            <person name="Lipzen A."/>
            <person name="Lundell T."/>
            <person name="Morin E."/>
            <person name="Murat C."/>
            <person name="Riley R."/>
            <person name="Ohm R."/>
            <person name="Sun H."/>
            <person name="Tunlid A."/>
            <person name="Henrissat B."/>
            <person name="Grigoriev I.V."/>
            <person name="Hibbett D.S."/>
            <person name="Martin F."/>
        </authorList>
    </citation>
    <scope>NUCLEOTIDE SEQUENCE [LARGE SCALE GENOMIC DNA]</scope>
    <source>
        <strain evidence="12">MUT 4182</strain>
    </source>
</reference>
<comment type="caution">
    <text evidence="6">Lacks conserved residue(s) required for the propagation of feature annotation.</text>
</comment>
<feature type="domain" description="C5a peptidase/Subtilisin-like protease SBT2-like Fn3-like" evidence="10">
    <location>
        <begin position="480"/>
        <end position="592"/>
    </location>
</feature>
<keyword evidence="3 8" id="KW-0732">Signal</keyword>
<dbReference type="InterPro" id="IPR023827">
    <property type="entry name" value="Peptidase_S8_Asp-AS"/>
</dbReference>
<dbReference type="SUPFAM" id="SSF52743">
    <property type="entry name" value="Subtilisin-like"/>
    <property type="match status" value="1"/>
</dbReference>
<feature type="domain" description="Peptidase S8/S53" evidence="9">
    <location>
        <begin position="187"/>
        <end position="468"/>
    </location>
</feature>
<dbReference type="STRING" id="1051891.A0A0C3Q289"/>
<dbReference type="HOGENOM" id="CLU_003559_1_0_1"/>
<keyword evidence="12" id="KW-1185">Reference proteome</keyword>
<protein>
    <recommendedName>
        <fullName evidence="13">Peptidase S8/S53 domain-containing protein</fullName>
    </recommendedName>
</protein>
<evidence type="ECO:0008006" key="13">
    <source>
        <dbReference type="Google" id="ProtNLM"/>
    </source>
</evidence>
<dbReference type="GO" id="GO:0004252">
    <property type="term" value="F:serine-type endopeptidase activity"/>
    <property type="evidence" value="ECO:0007669"/>
    <property type="project" value="InterPro"/>
</dbReference>
<dbReference type="PRINTS" id="PR00723">
    <property type="entry name" value="SUBTILISIN"/>
</dbReference>
<dbReference type="EMBL" id="KN823556">
    <property type="protein sequence ID" value="KIO16474.1"/>
    <property type="molecule type" value="Genomic_DNA"/>
</dbReference>
<evidence type="ECO:0000313" key="11">
    <source>
        <dbReference type="EMBL" id="KIO16474.1"/>
    </source>
</evidence>
<proteinExistence type="inferred from homology"/>
<dbReference type="PROSITE" id="PS00136">
    <property type="entry name" value="SUBTILASE_ASP"/>
    <property type="match status" value="1"/>
</dbReference>
<dbReference type="Gene3D" id="2.60.40.1710">
    <property type="entry name" value="Subtilisin-like superfamily"/>
    <property type="match status" value="1"/>
</dbReference>
<evidence type="ECO:0000256" key="1">
    <source>
        <dbReference type="ARBA" id="ARBA00011073"/>
    </source>
</evidence>
<dbReference type="PANTHER" id="PTHR43806">
    <property type="entry name" value="PEPTIDASE S8"/>
    <property type="match status" value="1"/>
</dbReference>
<dbReference type="GO" id="GO:0006508">
    <property type="term" value="P:proteolysis"/>
    <property type="evidence" value="ECO:0007669"/>
    <property type="project" value="UniProtKB-KW"/>
</dbReference>
<sequence length="772" mass="83245">MKYLQALAAAASLSLVSATVDFQSLKPLAISDGDTIPGAYFVELDQPSRVHGRRWNQNNTAHHALYSSLDKCGAKWSLREEFNSPGMFVGATVNLESEKDLAILADIPNVIAISPIYLHRAPQLTESRDLVLDTAYAFDTFAPHVMTGVDKLHAQGFLGEGIRIAIIDSGVDYRHPALGAWTKTVPAVFAAKIAAAGVVVVTSAGNEGKAGPFYVGSPSTGKGVISVASIENTDIFVQKAELDNGHAPINYFSVDPLPIKGKWPICALSSDTKDAHQACKELPDSIQLGECVVIVREGGCELSEKIDHLVDRGAQYALFYGTSSTPPYIETPGFISAMISKVDGEYLVNMSAAGLGHVPKLTFPQKKKPTVIPNPLGGLAASSSSYGPTWDLEFKPSIAAPGTRILSTLPVKNNKAMYGMKSGTSMATPLVAGVAALLLEKHGKTKSNALGMRYLLESTANIFKAMYGHTIVTPGEILLKDSSHVSPKNHAITIKNTSKKAQTYKLTHVPAGTMNTFDSHQQAIPGPALALSNNYAKVTFHKKSNTVVVPPGESKKVTVDIYQPNGVDGKKIPVFSGFLKIESASDSVHVSYMGVVGKMKDLQVLDRTSDVFGVAMPFVAGAGKKITKLKDAKDATSAKTNNLNNIQKGSKTYGWKSATDYPVIYYRYLAGASLVQIDLVKSDFKLKTPLPKAPTVGHLGDFIYEPRNTDGTLDENGWEEFRLETPTFWNGYSKIKNGKYKILISALRIGGKLDNNSDYDIWLSPEIIINHN</sequence>
<evidence type="ECO:0000313" key="12">
    <source>
        <dbReference type="Proteomes" id="UP000054248"/>
    </source>
</evidence>
<dbReference type="PANTHER" id="PTHR43806:SF66">
    <property type="entry name" value="SERIN ENDOPEPTIDASE"/>
    <property type="match status" value="1"/>
</dbReference>
<dbReference type="InterPro" id="IPR015500">
    <property type="entry name" value="Peptidase_S8_subtilisin-rel"/>
</dbReference>
<dbReference type="AlphaFoldDB" id="A0A0C3Q289"/>
<evidence type="ECO:0000256" key="7">
    <source>
        <dbReference type="RuleBase" id="RU003355"/>
    </source>
</evidence>